<dbReference type="PANTHER" id="PTHR43133:SF25">
    <property type="entry name" value="RNA POLYMERASE SIGMA FACTOR RFAY-RELATED"/>
    <property type="match status" value="1"/>
</dbReference>
<dbReference type="InterPro" id="IPR036388">
    <property type="entry name" value="WH-like_DNA-bd_sf"/>
</dbReference>
<dbReference type="SUPFAM" id="SSF88946">
    <property type="entry name" value="Sigma2 domain of RNA polymerase sigma factors"/>
    <property type="match status" value="1"/>
</dbReference>
<keyword evidence="2" id="KW-0805">Transcription regulation</keyword>
<feature type="domain" description="RNA polymerase sigma factor 70 region 4 type 2" evidence="6">
    <location>
        <begin position="126"/>
        <end position="178"/>
    </location>
</feature>
<gene>
    <name evidence="7" type="ORF">SCE1572_50250</name>
</gene>
<evidence type="ECO:0000256" key="4">
    <source>
        <dbReference type="ARBA" id="ARBA00023163"/>
    </source>
</evidence>
<dbReference type="Gene3D" id="1.10.10.10">
    <property type="entry name" value="Winged helix-like DNA-binding domain superfamily/Winged helix DNA-binding domain"/>
    <property type="match status" value="1"/>
</dbReference>
<evidence type="ECO:0000259" key="5">
    <source>
        <dbReference type="Pfam" id="PF04542"/>
    </source>
</evidence>
<evidence type="ECO:0000313" key="7">
    <source>
        <dbReference type="EMBL" id="AGP41972.1"/>
    </source>
</evidence>
<dbReference type="InterPro" id="IPR039425">
    <property type="entry name" value="RNA_pol_sigma-70-like"/>
</dbReference>
<dbReference type="eggNOG" id="COG1595">
    <property type="taxonomic scope" value="Bacteria"/>
</dbReference>
<dbReference type="InterPro" id="IPR014284">
    <property type="entry name" value="RNA_pol_sigma-70_dom"/>
</dbReference>
<sequence length="190" mass="20832">MGAESRGHVIVDLRLVAARVAGGDDAAFRQIVEHTRAPMYRLAARLVGDLAEAEDALQEAFVDAYRALREGRYDGRSKVETWLYRIVTNACLDALRRRRDTPREAREATEPRFDGLVSAEARVALRELDALLAALPPQERAALVLVAVEGLPAKEAAAALGCSEGAVEQRLVRARAALRARRTEEEAPHV</sequence>
<dbReference type="HOGENOM" id="CLU_047691_3_5_7"/>
<name>S4Y932_SORCE</name>
<dbReference type="GO" id="GO:0003677">
    <property type="term" value="F:DNA binding"/>
    <property type="evidence" value="ECO:0007669"/>
    <property type="project" value="InterPro"/>
</dbReference>
<dbReference type="GO" id="GO:0016987">
    <property type="term" value="F:sigma factor activity"/>
    <property type="evidence" value="ECO:0007669"/>
    <property type="project" value="UniProtKB-KW"/>
</dbReference>
<evidence type="ECO:0000259" key="6">
    <source>
        <dbReference type="Pfam" id="PF08281"/>
    </source>
</evidence>
<accession>S4Y932</accession>
<keyword evidence="4" id="KW-0804">Transcription</keyword>
<dbReference type="InterPro" id="IPR007627">
    <property type="entry name" value="RNA_pol_sigma70_r2"/>
</dbReference>
<dbReference type="KEGG" id="scu:SCE1572_50250"/>
<organism evidence="7 8">
    <name type="scientific">Sorangium cellulosum So0157-2</name>
    <dbReference type="NCBI Taxonomy" id="1254432"/>
    <lineage>
        <taxon>Bacteria</taxon>
        <taxon>Pseudomonadati</taxon>
        <taxon>Myxococcota</taxon>
        <taxon>Polyangia</taxon>
        <taxon>Polyangiales</taxon>
        <taxon>Polyangiaceae</taxon>
        <taxon>Sorangium</taxon>
    </lineage>
</organism>
<proteinExistence type="inferred from homology"/>
<dbReference type="SUPFAM" id="SSF88659">
    <property type="entry name" value="Sigma3 and sigma4 domains of RNA polymerase sigma factors"/>
    <property type="match status" value="1"/>
</dbReference>
<comment type="similarity">
    <text evidence="1">Belongs to the sigma-70 factor family. ECF subfamily.</text>
</comment>
<feature type="domain" description="RNA polymerase sigma-70 region 2" evidence="5">
    <location>
        <begin position="32"/>
        <end position="99"/>
    </location>
</feature>
<evidence type="ECO:0000256" key="3">
    <source>
        <dbReference type="ARBA" id="ARBA00023082"/>
    </source>
</evidence>
<dbReference type="AlphaFoldDB" id="S4Y932"/>
<evidence type="ECO:0000256" key="1">
    <source>
        <dbReference type="ARBA" id="ARBA00010641"/>
    </source>
</evidence>
<dbReference type="InterPro" id="IPR013325">
    <property type="entry name" value="RNA_pol_sigma_r2"/>
</dbReference>
<dbReference type="Pfam" id="PF04542">
    <property type="entry name" value="Sigma70_r2"/>
    <property type="match status" value="1"/>
</dbReference>
<protein>
    <recommendedName>
        <fullName evidence="9">RNA polymerase sigma24 factor</fullName>
    </recommendedName>
</protein>
<reference evidence="7 8" key="1">
    <citation type="journal article" date="2013" name="Sci. Rep.">
        <title>Extraordinary expansion of a Sorangium cellulosum genome from an alkaline milieu.</title>
        <authorList>
            <person name="Han K."/>
            <person name="Li Z.F."/>
            <person name="Peng R."/>
            <person name="Zhu L.P."/>
            <person name="Zhou T."/>
            <person name="Wang L.G."/>
            <person name="Li S.G."/>
            <person name="Zhang X.B."/>
            <person name="Hu W."/>
            <person name="Wu Z.H."/>
            <person name="Qin N."/>
            <person name="Li Y.Z."/>
        </authorList>
    </citation>
    <scope>NUCLEOTIDE SEQUENCE [LARGE SCALE GENOMIC DNA]</scope>
    <source>
        <strain evidence="7 8">So0157-2</strain>
    </source>
</reference>
<dbReference type="NCBIfam" id="TIGR02937">
    <property type="entry name" value="sigma70-ECF"/>
    <property type="match status" value="1"/>
</dbReference>
<dbReference type="PATRIC" id="fig|1254432.3.peg.11334"/>
<dbReference type="RefSeq" id="WP_020741876.1">
    <property type="nucleotide sequence ID" value="NC_021658.1"/>
</dbReference>
<keyword evidence="3" id="KW-0731">Sigma factor</keyword>
<dbReference type="Proteomes" id="UP000014803">
    <property type="component" value="Chromosome"/>
</dbReference>
<evidence type="ECO:0000313" key="8">
    <source>
        <dbReference type="Proteomes" id="UP000014803"/>
    </source>
</evidence>
<dbReference type="InterPro" id="IPR013324">
    <property type="entry name" value="RNA_pol_sigma_r3/r4-like"/>
</dbReference>
<dbReference type="GO" id="GO:0006352">
    <property type="term" value="P:DNA-templated transcription initiation"/>
    <property type="evidence" value="ECO:0007669"/>
    <property type="project" value="InterPro"/>
</dbReference>
<dbReference type="Pfam" id="PF08281">
    <property type="entry name" value="Sigma70_r4_2"/>
    <property type="match status" value="1"/>
</dbReference>
<dbReference type="Gene3D" id="1.10.1740.10">
    <property type="match status" value="1"/>
</dbReference>
<dbReference type="PANTHER" id="PTHR43133">
    <property type="entry name" value="RNA POLYMERASE ECF-TYPE SIGMA FACTO"/>
    <property type="match status" value="1"/>
</dbReference>
<evidence type="ECO:0008006" key="9">
    <source>
        <dbReference type="Google" id="ProtNLM"/>
    </source>
</evidence>
<evidence type="ECO:0000256" key="2">
    <source>
        <dbReference type="ARBA" id="ARBA00023015"/>
    </source>
</evidence>
<dbReference type="EMBL" id="CP003969">
    <property type="protein sequence ID" value="AGP41972.1"/>
    <property type="molecule type" value="Genomic_DNA"/>
</dbReference>
<dbReference type="STRING" id="1254432.SCE1572_50250"/>
<dbReference type="InterPro" id="IPR013249">
    <property type="entry name" value="RNA_pol_sigma70_r4_t2"/>
</dbReference>